<dbReference type="Proteomes" id="UP000054976">
    <property type="component" value="Unassembled WGS sequence"/>
</dbReference>
<keyword evidence="2" id="KW-0812">Transmembrane</keyword>
<keyword evidence="4" id="KW-1185">Reference proteome</keyword>
<feature type="coiled-coil region" evidence="1">
    <location>
        <begin position="43"/>
        <end position="91"/>
    </location>
</feature>
<accession>A0A0U9HR49</accession>
<dbReference type="STRING" id="86166.TAGGR_1381"/>
<organism evidence="3 4">
    <name type="scientific">Thermodesulfovibrio aggregans</name>
    <dbReference type="NCBI Taxonomy" id="86166"/>
    <lineage>
        <taxon>Bacteria</taxon>
        <taxon>Pseudomonadati</taxon>
        <taxon>Nitrospirota</taxon>
        <taxon>Thermodesulfovibrionia</taxon>
        <taxon>Thermodesulfovibrionales</taxon>
        <taxon>Thermodesulfovibrionaceae</taxon>
        <taxon>Thermodesulfovibrio</taxon>
    </lineage>
</organism>
<evidence type="ECO:0008006" key="5">
    <source>
        <dbReference type="Google" id="ProtNLM"/>
    </source>
</evidence>
<sequence>MPVLSLPKSVREKLGEEATDAFVEFLKEFEREIKDDLATKRDIKEVEVRIKELEATIREIEARIKEVEARIKEVEVRIKEVEANVEIKLAQFKMDIIKWVAGFLIAQTAILAGIFAGLIKLFF</sequence>
<protein>
    <recommendedName>
        <fullName evidence="5">DUF1640 domain-containing protein</fullName>
    </recommendedName>
</protein>
<keyword evidence="2" id="KW-1133">Transmembrane helix</keyword>
<feature type="transmembrane region" description="Helical" evidence="2">
    <location>
        <begin position="96"/>
        <end position="119"/>
    </location>
</feature>
<dbReference type="EMBL" id="BCNO01000001">
    <property type="protein sequence ID" value="GAQ94202.1"/>
    <property type="molecule type" value="Genomic_DNA"/>
</dbReference>
<evidence type="ECO:0000256" key="1">
    <source>
        <dbReference type="SAM" id="Coils"/>
    </source>
</evidence>
<comment type="caution">
    <text evidence="3">The sequence shown here is derived from an EMBL/GenBank/DDBJ whole genome shotgun (WGS) entry which is preliminary data.</text>
</comment>
<dbReference type="NCBIfam" id="NF047472">
    <property type="entry name" value="LA_3696_Nterm"/>
    <property type="match status" value="1"/>
</dbReference>
<reference evidence="4" key="1">
    <citation type="submission" date="2016-01" db="EMBL/GenBank/DDBJ databases">
        <title>Draft genome sequence of Thermodesulfovibrio aggregans strain TGE-P1.</title>
        <authorList>
            <person name="Sekiguchi Y."/>
            <person name="Ohashi A."/>
            <person name="Matsuura N."/>
            <person name="Tourlousse M.D."/>
        </authorList>
    </citation>
    <scope>NUCLEOTIDE SEQUENCE [LARGE SCALE GENOMIC DNA]</scope>
    <source>
        <strain evidence="4">TGE-P1</strain>
    </source>
</reference>
<keyword evidence="2" id="KW-0472">Membrane</keyword>
<keyword evidence="1" id="KW-0175">Coiled coil</keyword>
<dbReference type="Gene3D" id="1.20.5.340">
    <property type="match status" value="1"/>
</dbReference>
<evidence type="ECO:0000313" key="4">
    <source>
        <dbReference type="Proteomes" id="UP000054976"/>
    </source>
</evidence>
<dbReference type="AlphaFoldDB" id="A0A0U9HR49"/>
<gene>
    <name evidence="3" type="ORF">TAGGR_1381</name>
</gene>
<evidence type="ECO:0000313" key="3">
    <source>
        <dbReference type="EMBL" id="GAQ94202.1"/>
    </source>
</evidence>
<proteinExistence type="predicted"/>
<evidence type="ECO:0000256" key="2">
    <source>
        <dbReference type="SAM" id="Phobius"/>
    </source>
</evidence>
<name>A0A0U9HR49_9BACT</name>